<dbReference type="EMBL" id="QJTJ01000002">
    <property type="protein sequence ID" value="PYF08498.1"/>
    <property type="molecule type" value="Genomic_DNA"/>
</dbReference>
<dbReference type="RefSeq" id="WP_107931640.1">
    <property type="nucleotide sequence ID" value="NZ_PYWJ01000001.1"/>
</dbReference>
<dbReference type="CDD" id="cd01949">
    <property type="entry name" value="GGDEF"/>
    <property type="match status" value="1"/>
</dbReference>
<evidence type="ECO:0000259" key="2">
    <source>
        <dbReference type="PROSITE" id="PS50887"/>
    </source>
</evidence>
<sequence length="526" mass="59959">MNSQLTTYITLFCTSGILNLYLFIYVFIKRQQFTNIKNVFAVYCLSITIYCFAAAFGLTASSLEEIKFWTIIQYIGMPFSAPLGLLFIMQYLGVKITKPRVILLLAIPMISFILVATNDFHHFHYKSYMVHPSLGAPFSTIEIGIWYLVHGMFTFGSMLAAFLLLIFRWKETAKMYRPQIIALLVGQLVPMVTAFIYLIGVTPAGFDPVPMVLWLTSILYLWSIRTTRLFTVMPIAKDAIFHSISNGVFVLDEQYHLIEFNEAGRRMIPQLNKSMIGQDFKIIWKSITGVSDSFNLESVGNKQEMVLEIEIAENFYQVRTSTLQDRYVKKGLLIILTEITELKRLQSQLEKQAYFDELTQVFNRRAFFQHCGKKLEHAKAAQTPLTVILFDIDYFKKVNDTYGHMIGDQILKHVAQICQTKLNEVGLFARYGGEEFVIALEGYTANEGTEIANELRHAIELESLVAADLIVSITASFGVAQLSNNKDETLTQLLNNADKALYAAKEEGRNCVLFYSEKVNSINRRT</sequence>
<dbReference type="Pfam" id="PF13188">
    <property type="entry name" value="PAS_8"/>
    <property type="match status" value="1"/>
</dbReference>
<keyword evidence="1" id="KW-1133">Transmembrane helix</keyword>
<dbReference type="PANTHER" id="PTHR45138:SF9">
    <property type="entry name" value="DIGUANYLATE CYCLASE DGCM-RELATED"/>
    <property type="match status" value="1"/>
</dbReference>
<dbReference type="SUPFAM" id="SSF55073">
    <property type="entry name" value="Nucleotide cyclase"/>
    <property type="match status" value="1"/>
</dbReference>
<dbReference type="Proteomes" id="UP000247416">
    <property type="component" value="Unassembled WGS sequence"/>
</dbReference>
<dbReference type="InterPro" id="IPR000014">
    <property type="entry name" value="PAS"/>
</dbReference>
<feature type="transmembrane region" description="Helical" evidence="1">
    <location>
        <begin position="40"/>
        <end position="60"/>
    </location>
</feature>
<dbReference type="NCBIfam" id="TIGR00254">
    <property type="entry name" value="GGDEF"/>
    <property type="match status" value="1"/>
</dbReference>
<keyword evidence="1" id="KW-0472">Membrane</keyword>
<proteinExistence type="predicted"/>
<gene>
    <name evidence="3" type="ORF">BJ095_102264</name>
</gene>
<dbReference type="GO" id="GO:0052621">
    <property type="term" value="F:diguanylate cyclase activity"/>
    <property type="evidence" value="ECO:0007669"/>
    <property type="project" value="TreeGrafter"/>
</dbReference>
<dbReference type="Pfam" id="PF00990">
    <property type="entry name" value="GGDEF"/>
    <property type="match status" value="1"/>
</dbReference>
<dbReference type="FunFam" id="3.30.70.270:FF:000001">
    <property type="entry name" value="Diguanylate cyclase domain protein"/>
    <property type="match status" value="1"/>
</dbReference>
<dbReference type="InterPro" id="IPR000160">
    <property type="entry name" value="GGDEF_dom"/>
</dbReference>
<dbReference type="InterPro" id="IPR050469">
    <property type="entry name" value="Diguanylate_Cyclase"/>
</dbReference>
<dbReference type="AlphaFoldDB" id="A0A318TZT8"/>
<feature type="transmembrane region" description="Helical" evidence="1">
    <location>
        <begin position="66"/>
        <end position="89"/>
    </location>
</feature>
<feature type="transmembrane region" description="Helical" evidence="1">
    <location>
        <begin position="6"/>
        <end position="28"/>
    </location>
</feature>
<evidence type="ECO:0000313" key="3">
    <source>
        <dbReference type="EMBL" id="PYF08498.1"/>
    </source>
</evidence>
<dbReference type="SMART" id="SM00267">
    <property type="entry name" value="GGDEF"/>
    <property type="match status" value="1"/>
</dbReference>
<dbReference type="PROSITE" id="PS50887">
    <property type="entry name" value="GGDEF"/>
    <property type="match status" value="1"/>
</dbReference>
<dbReference type="Gene3D" id="3.30.450.20">
    <property type="entry name" value="PAS domain"/>
    <property type="match status" value="1"/>
</dbReference>
<reference evidence="3 4" key="1">
    <citation type="submission" date="2018-06" db="EMBL/GenBank/DDBJ databases">
        <title>Genomic Encyclopedia of Archaeal and Bacterial Type Strains, Phase II (KMG-II): from individual species to whole genera.</title>
        <authorList>
            <person name="Goeker M."/>
        </authorList>
    </citation>
    <scope>NUCLEOTIDE SEQUENCE [LARGE SCALE GENOMIC DNA]</scope>
    <source>
        <strain evidence="3 4">KACC 16626</strain>
    </source>
</reference>
<organism evidence="3 4">
    <name type="scientific">Ureibacillus chungkukjangi</name>
    <dbReference type="NCBI Taxonomy" id="1202712"/>
    <lineage>
        <taxon>Bacteria</taxon>
        <taxon>Bacillati</taxon>
        <taxon>Bacillota</taxon>
        <taxon>Bacilli</taxon>
        <taxon>Bacillales</taxon>
        <taxon>Caryophanaceae</taxon>
        <taxon>Ureibacillus</taxon>
    </lineage>
</organism>
<dbReference type="OrthoDB" id="9759607at2"/>
<evidence type="ECO:0000313" key="4">
    <source>
        <dbReference type="Proteomes" id="UP000247416"/>
    </source>
</evidence>
<evidence type="ECO:0000256" key="1">
    <source>
        <dbReference type="SAM" id="Phobius"/>
    </source>
</evidence>
<dbReference type="PANTHER" id="PTHR45138">
    <property type="entry name" value="REGULATORY COMPONENTS OF SENSORY TRANSDUCTION SYSTEM"/>
    <property type="match status" value="1"/>
</dbReference>
<keyword evidence="4" id="KW-1185">Reference proteome</keyword>
<feature type="domain" description="GGDEF" evidence="2">
    <location>
        <begin position="383"/>
        <end position="517"/>
    </location>
</feature>
<feature type="transmembrane region" description="Helical" evidence="1">
    <location>
        <begin position="179"/>
        <end position="199"/>
    </location>
</feature>
<dbReference type="Gene3D" id="3.30.70.270">
    <property type="match status" value="1"/>
</dbReference>
<name>A0A318TZT8_9BACL</name>
<dbReference type="InterPro" id="IPR043128">
    <property type="entry name" value="Rev_trsase/Diguanyl_cyclase"/>
</dbReference>
<keyword evidence="1" id="KW-0812">Transmembrane</keyword>
<dbReference type="InterPro" id="IPR031621">
    <property type="entry name" value="HisKA_7TM"/>
</dbReference>
<dbReference type="Pfam" id="PF16927">
    <property type="entry name" value="HisKA_7TM"/>
    <property type="match status" value="1"/>
</dbReference>
<comment type="caution">
    <text evidence="3">The sequence shown here is derived from an EMBL/GenBank/DDBJ whole genome shotgun (WGS) entry which is preliminary data.</text>
</comment>
<feature type="transmembrane region" description="Helical" evidence="1">
    <location>
        <begin position="101"/>
        <end position="123"/>
    </location>
</feature>
<protein>
    <submittedName>
        <fullName evidence="3">Diguanylate cyclase (GGDEF)-like protein</fullName>
    </submittedName>
</protein>
<feature type="transmembrane region" description="Helical" evidence="1">
    <location>
        <begin position="143"/>
        <end position="167"/>
    </location>
</feature>
<dbReference type="InterPro" id="IPR029787">
    <property type="entry name" value="Nucleotide_cyclase"/>
</dbReference>
<accession>A0A318TZT8</accession>